<evidence type="ECO:0000259" key="1">
    <source>
        <dbReference type="PROSITE" id="PS51707"/>
    </source>
</evidence>
<dbReference type="GO" id="GO:0050355">
    <property type="term" value="F:inorganic triphosphate phosphatase activity"/>
    <property type="evidence" value="ECO:0007669"/>
    <property type="project" value="InterPro"/>
</dbReference>
<dbReference type="InterPro" id="IPR033469">
    <property type="entry name" value="CYTH-like_dom_sf"/>
</dbReference>
<name>A0AA95GVI8_9GAMM</name>
<dbReference type="CDD" id="cd07756">
    <property type="entry name" value="CYTH-like_Pase_CHAD"/>
    <property type="match status" value="1"/>
</dbReference>
<evidence type="ECO:0000313" key="2">
    <source>
        <dbReference type="EMBL" id="WGM01975.1"/>
    </source>
</evidence>
<dbReference type="GO" id="GO:0046872">
    <property type="term" value="F:metal ion binding"/>
    <property type="evidence" value="ECO:0007669"/>
    <property type="project" value="TreeGrafter"/>
</dbReference>
<reference evidence="2" key="1">
    <citation type="submission" date="2023-04" db="EMBL/GenBank/DDBJ databases">
        <title>Genome dynamics across the evolutionary transition to endosymbiosis.</title>
        <authorList>
            <person name="Siozios S."/>
            <person name="Nadal-Jimenez P."/>
            <person name="Azagi T."/>
            <person name="Sprong H."/>
            <person name="Frost C.L."/>
            <person name="Parratt S.R."/>
            <person name="Taylor G."/>
            <person name="Brettell L."/>
            <person name="Lew K.C."/>
            <person name="Croft L."/>
            <person name="King K.C."/>
            <person name="Brockhurst M.A."/>
            <person name="Hypsa V."/>
            <person name="Novakova E."/>
            <person name="Darby A.C."/>
            <person name="Hurst G.D.D."/>
        </authorList>
    </citation>
    <scope>NUCLEOTIDE SEQUENCE</scope>
    <source>
        <strain evidence="2">APv</strain>
    </source>
</reference>
<dbReference type="AlphaFoldDB" id="A0AA95GVI8"/>
<protein>
    <submittedName>
        <fullName evidence="2">CYTH domain-containing protein</fullName>
    </submittedName>
</protein>
<dbReference type="Pfam" id="PF01928">
    <property type="entry name" value="CYTH"/>
    <property type="match status" value="1"/>
</dbReference>
<dbReference type="SMART" id="SM01118">
    <property type="entry name" value="CYTH"/>
    <property type="match status" value="1"/>
</dbReference>
<dbReference type="Proteomes" id="UP001177595">
    <property type="component" value="Chromosome"/>
</dbReference>
<dbReference type="SUPFAM" id="SSF55154">
    <property type="entry name" value="CYTH-like phosphatases"/>
    <property type="match status" value="1"/>
</dbReference>
<feature type="domain" description="CYTH" evidence="1">
    <location>
        <begin position="3"/>
        <end position="205"/>
    </location>
</feature>
<dbReference type="InterPro" id="IPR023577">
    <property type="entry name" value="CYTH_domain"/>
</dbReference>
<proteinExistence type="predicted"/>
<organism evidence="2 3">
    <name type="scientific">Arsenophonus nasoniae</name>
    <name type="common">son-killer infecting Nasonia vitripennis</name>
    <dbReference type="NCBI Taxonomy" id="638"/>
    <lineage>
        <taxon>Bacteria</taxon>
        <taxon>Pseudomonadati</taxon>
        <taxon>Pseudomonadota</taxon>
        <taxon>Gammaproteobacteria</taxon>
        <taxon>Enterobacterales</taxon>
        <taxon>Morganellaceae</taxon>
        <taxon>Arsenophonus</taxon>
    </lineage>
</organism>
<dbReference type="PROSITE" id="PS51707">
    <property type="entry name" value="CYTH"/>
    <property type="match status" value="1"/>
</dbReference>
<dbReference type="EMBL" id="CP123504">
    <property type="protein sequence ID" value="WGM01975.1"/>
    <property type="molecule type" value="Genomic_DNA"/>
</dbReference>
<dbReference type="InterPro" id="IPR039013">
    <property type="entry name" value="YgiF"/>
</dbReference>
<evidence type="ECO:0000313" key="3">
    <source>
        <dbReference type="Proteomes" id="UP001177595"/>
    </source>
</evidence>
<gene>
    <name evidence="2" type="ORF">QE210_02255</name>
</gene>
<sequence>MSHLEIELKLSVLPEAIERIREKIISFHYTHFSLHQLSNIYFETVDHQLRRWDMGLRIRGCDCRFEMTIKTAGKVIGGLHQRPEYNVEIHKPEINLLAFPAEIWPKDTNVDRLQSQLTTLFYTDFSREKWMVTYHGSEIEIEIVLDQGSIYAGAKKKPIMEIELELKKGTLIELLALAKEFVNIEGLRLANKSKAERGYSLVQISDHVDTKLSLSHYNWFTMPIELGLRQLLVYWQHYEECWLEDQTQARQNLSHLLVLIQKFLVHYAHSVPHFIRVLPLKEITVLLTATDIQPEVVCYSADWLRCKLAFTQWLTALTLP</sequence>
<dbReference type="Gene3D" id="2.40.320.10">
    <property type="entry name" value="Hypothetical Protein Pfu-838710-001"/>
    <property type="match status" value="1"/>
</dbReference>
<accession>A0AA95GVI8</accession>
<dbReference type="PANTHER" id="PTHR39569">
    <property type="entry name" value="INORGANIC TRIPHOSPHATASE"/>
    <property type="match status" value="1"/>
</dbReference>
<dbReference type="PANTHER" id="PTHR39569:SF1">
    <property type="entry name" value="INORGANIC TRIPHOSPHATASE"/>
    <property type="match status" value="1"/>
</dbReference>